<evidence type="ECO:0000313" key="1">
    <source>
        <dbReference type="EMBL" id="MBE3640369.1"/>
    </source>
</evidence>
<organism evidence="1 2">
    <name type="scientific">Mangrovicoccus algicola</name>
    <dbReference type="NCBI Taxonomy" id="2771008"/>
    <lineage>
        <taxon>Bacteria</taxon>
        <taxon>Pseudomonadati</taxon>
        <taxon>Pseudomonadota</taxon>
        <taxon>Alphaproteobacteria</taxon>
        <taxon>Rhodobacterales</taxon>
        <taxon>Paracoccaceae</taxon>
        <taxon>Mangrovicoccus</taxon>
    </lineage>
</organism>
<dbReference type="RefSeq" id="WP_193186388.1">
    <property type="nucleotide sequence ID" value="NZ_JACVXA010000088.1"/>
</dbReference>
<comment type="caution">
    <text evidence="1">The sequence shown here is derived from an EMBL/GenBank/DDBJ whole genome shotgun (WGS) entry which is preliminary data.</text>
</comment>
<gene>
    <name evidence="1" type="ORF">ICN82_19370</name>
</gene>
<dbReference type="EMBL" id="JACVXA010000088">
    <property type="protein sequence ID" value="MBE3640369.1"/>
    <property type="molecule type" value="Genomic_DNA"/>
</dbReference>
<dbReference type="AlphaFoldDB" id="A0A8J6Z0K3"/>
<dbReference type="Proteomes" id="UP000609121">
    <property type="component" value="Unassembled WGS sequence"/>
</dbReference>
<reference evidence="1" key="1">
    <citation type="submission" date="2020-09" db="EMBL/GenBank/DDBJ databases">
        <title>A novel bacterium of genus Mangrovicoccus, isolated from South China Sea.</title>
        <authorList>
            <person name="Huang H."/>
            <person name="Mo K."/>
            <person name="Hu Y."/>
        </authorList>
    </citation>
    <scope>NUCLEOTIDE SEQUENCE</scope>
    <source>
        <strain evidence="1">HB182678</strain>
    </source>
</reference>
<dbReference type="InterPro" id="IPR009843">
    <property type="entry name" value="DUF1403"/>
</dbReference>
<keyword evidence="2" id="KW-1185">Reference proteome</keyword>
<name>A0A8J6Z0K3_9RHOB</name>
<accession>A0A8J6Z0K3</accession>
<protein>
    <submittedName>
        <fullName evidence="1">DUF1403 family protein</fullName>
    </submittedName>
</protein>
<proteinExistence type="predicted"/>
<evidence type="ECO:0000313" key="2">
    <source>
        <dbReference type="Proteomes" id="UP000609121"/>
    </source>
</evidence>
<sequence length="288" mass="30567">MTEDHDAPRLPRWAMAGAHDDPAVAGFRAGAALMALEQMLARPGLPGALLRDRLAMEAAEACLRRAGRPERMAGLRDEVHLLRPGERPGPGGAMVETWRAAAGRRLRRGGATAALPPDLPSDLPDAPVARAEAVLDARLEADPRAQAAALIEAEGVLSAALGWSHPLPLLAAHLGRADLRDLPSLESSCLRAVARAASQILPLAAELERRAARLRAVAPKLRAKASDAAVALFLSQDALSPARALSPVVQGSRARMSDRAARRLCDRLVELGAIRELSGRDSFRIYGL</sequence>
<dbReference type="Pfam" id="PF07183">
    <property type="entry name" value="DUF1403"/>
    <property type="match status" value="1"/>
</dbReference>